<evidence type="ECO:0000313" key="3">
    <source>
        <dbReference type="EMBL" id="MCJ0825858.1"/>
    </source>
</evidence>
<accession>A0ABT0A4E5</accession>
<feature type="domain" description="DUF5916" evidence="2">
    <location>
        <begin position="218"/>
        <end position="315"/>
    </location>
</feature>
<feature type="domain" description="DUF5916" evidence="2">
    <location>
        <begin position="380"/>
        <end position="743"/>
    </location>
</feature>
<dbReference type="InterPro" id="IPR045670">
    <property type="entry name" value="DUF5916"/>
</dbReference>
<evidence type="ECO:0000256" key="1">
    <source>
        <dbReference type="SAM" id="SignalP"/>
    </source>
</evidence>
<dbReference type="Gene3D" id="2.60.40.1190">
    <property type="match status" value="1"/>
</dbReference>
<proteinExistence type="predicted"/>
<gene>
    <name evidence="3" type="ORF">MQC88_07790</name>
</gene>
<sequence>MRSRLLCLAILSVLAVPAWAIDVDGRIDPAEWQGAEHVTDFKVVEPLTRASSPYPTEAWVLATPEGLAIGFRNTQPASVPRTYRRTQRDEDAQVDRVNLMVDFDGDGRTGYNFTVNLTDGIQDATITNESRFSKDWDGNWQHAVSEDGDTWSVEMLIPWYIAPMRKGVGGKRTMGIYLDRVIGSTGQRLAWPAASFTLPRFLSDFTPVAVPVYSQSLLAITPFVVGGYDNIAGTDHFDAGADIVWKPNGQTQLTAAINPDFGQVESDDLVVNFGANETFFSDKRPFFTENQGIFEFGMPSDNSQLLYTRRVGGPADDASGPGDITAAVKLNGSLGAYKYGLFAAEEADDAGRSFRALRLVRDYDQQNVGVMLTQVDHPYLDREATVFGIDHNWRPTEQWNIQTRLVGSQVDQAGDTVRGSGGTVWADYNFGNGWRSQWIVMHFGDSLQLNDFGYLSRANLNYAHWQVSRRDTDLPETSAYSSHEWRLRVGATDNDHGLALQRQFRAMLQSNLRDGGNEYMQVNVNSAGYDDRILRGNGILRLPPNFNAFYERSRPRKGNWEIYGNIGVDNGGIGGNGPGNGRKLGYNAQFKPTYFVSDAFNVFGLLYVENTPQWMVWQHDNLLGTFREHALEIDAGVNWTIGDKQELRIKLQAIGLDARLRQAWRIAGDGTPMPSSEHVDDFSLRNLGFQVRYRYELAPLSDLYVVYGRGGYLLEEFAQDPASQLRDAFALRDSEQLLVKLSYRFEL</sequence>
<dbReference type="EMBL" id="JALGCL010000002">
    <property type="protein sequence ID" value="MCJ0825858.1"/>
    <property type="molecule type" value="Genomic_DNA"/>
</dbReference>
<name>A0ABT0A4E5_9GAMM</name>
<feature type="chain" id="PRO_5045094879" evidence="1">
    <location>
        <begin position="21"/>
        <end position="747"/>
    </location>
</feature>
<keyword evidence="4" id="KW-1185">Reference proteome</keyword>
<dbReference type="Pfam" id="PF19313">
    <property type="entry name" value="DUF5916"/>
    <property type="match status" value="2"/>
</dbReference>
<dbReference type="Proteomes" id="UP001165423">
    <property type="component" value="Unassembled WGS sequence"/>
</dbReference>
<comment type="caution">
    <text evidence="3">The sequence shown here is derived from an EMBL/GenBank/DDBJ whole genome shotgun (WGS) entry which is preliminary data.</text>
</comment>
<keyword evidence="1" id="KW-0732">Signal</keyword>
<reference evidence="3 4" key="1">
    <citation type="submission" date="2022-03" db="EMBL/GenBank/DDBJ databases">
        <title>Luteimonas soily sp. nov., a novel bacterium isolated from the soil.</title>
        <authorList>
            <person name="Zhang X."/>
        </authorList>
    </citation>
    <scope>NUCLEOTIDE SEQUENCE [LARGE SCALE GENOMIC DNA]</scope>
    <source>
        <strain evidence="3 4">50</strain>
    </source>
</reference>
<evidence type="ECO:0000313" key="4">
    <source>
        <dbReference type="Proteomes" id="UP001165423"/>
    </source>
</evidence>
<evidence type="ECO:0000259" key="2">
    <source>
        <dbReference type="Pfam" id="PF19313"/>
    </source>
</evidence>
<dbReference type="SUPFAM" id="SSF49344">
    <property type="entry name" value="CBD9-like"/>
    <property type="match status" value="1"/>
</dbReference>
<feature type="signal peptide" evidence="1">
    <location>
        <begin position="1"/>
        <end position="20"/>
    </location>
</feature>
<protein>
    <submittedName>
        <fullName evidence="3">DUF5916 domain-containing protein</fullName>
    </submittedName>
</protein>
<organism evidence="3 4">
    <name type="scientific">Cognatiluteimonas sedimenti</name>
    <dbReference type="NCBI Taxonomy" id="2927791"/>
    <lineage>
        <taxon>Bacteria</taxon>
        <taxon>Pseudomonadati</taxon>
        <taxon>Pseudomonadota</taxon>
        <taxon>Gammaproteobacteria</taxon>
        <taxon>Lysobacterales</taxon>
        <taxon>Lysobacteraceae</taxon>
        <taxon>Cognatiluteimonas</taxon>
    </lineage>
</organism>
<dbReference type="RefSeq" id="WP_243320783.1">
    <property type="nucleotide sequence ID" value="NZ_JALGCL010000002.1"/>
</dbReference>